<name>A0A4R2QDS7_9PSEU</name>
<evidence type="ECO:0000313" key="1">
    <source>
        <dbReference type="EMBL" id="TCP46789.1"/>
    </source>
</evidence>
<sequence>MSMPEDSSLAAVREQWQAHARHAASRHAEIEQCMHRLWQHGPAREALLGEGAREKLLNLATGNALHTEALTAMGRGDLETGNEHLERAKEYLREAELDR</sequence>
<dbReference type="Proteomes" id="UP000294911">
    <property type="component" value="Unassembled WGS sequence"/>
</dbReference>
<reference evidence="1 2" key="1">
    <citation type="submission" date="2019-03" db="EMBL/GenBank/DDBJ databases">
        <title>Genomic Encyclopedia of Type Strains, Phase IV (KMG-IV): sequencing the most valuable type-strain genomes for metagenomic binning, comparative biology and taxonomic classification.</title>
        <authorList>
            <person name="Goeker M."/>
        </authorList>
    </citation>
    <scope>NUCLEOTIDE SEQUENCE [LARGE SCALE GENOMIC DNA]</scope>
    <source>
        <strain evidence="1 2">DSM 45765</strain>
    </source>
</reference>
<protein>
    <submittedName>
        <fullName evidence="1">Uncharacterized protein</fullName>
    </submittedName>
</protein>
<keyword evidence="2" id="KW-1185">Reference proteome</keyword>
<dbReference type="AlphaFoldDB" id="A0A4R2QDS7"/>
<organism evidence="1 2">
    <name type="scientific">Tamaricihabitans halophyticus</name>
    <dbReference type="NCBI Taxonomy" id="1262583"/>
    <lineage>
        <taxon>Bacteria</taxon>
        <taxon>Bacillati</taxon>
        <taxon>Actinomycetota</taxon>
        <taxon>Actinomycetes</taxon>
        <taxon>Pseudonocardiales</taxon>
        <taxon>Pseudonocardiaceae</taxon>
        <taxon>Tamaricihabitans</taxon>
    </lineage>
</organism>
<proteinExistence type="predicted"/>
<accession>A0A4R2QDS7</accession>
<dbReference type="RefSeq" id="WP_132879486.1">
    <property type="nucleotide sequence ID" value="NZ_SLXQ01000013.1"/>
</dbReference>
<gene>
    <name evidence="1" type="ORF">EV191_11365</name>
</gene>
<dbReference type="EMBL" id="SLXQ01000013">
    <property type="protein sequence ID" value="TCP46789.1"/>
    <property type="molecule type" value="Genomic_DNA"/>
</dbReference>
<evidence type="ECO:0000313" key="2">
    <source>
        <dbReference type="Proteomes" id="UP000294911"/>
    </source>
</evidence>
<comment type="caution">
    <text evidence="1">The sequence shown here is derived from an EMBL/GenBank/DDBJ whole genome shotgun (WGS) entry which is preliminary data.</text>
</comment>